<organism evidence="10 11">
    <name type="scientific">Thermogladius calderae (strain DSM 22663 / VKM B-2946 / 1633)</name>
    <dbReference type="NCBI Taxonomy" id="1184251"/>
    <lineage>
        <taxon>Archaea</taxon>
        <taxon>Thermoproteota</taxon>
        <taxon>Thermoprotei</taxon>
        <taxon>Desulfurococcales</taxon>
        <taxon>Desulfurococcaceae</taxon>
        <taxon>Thermogladius</taxon>
    </lineage>
</organism>
<keyword evidence="7" id="KW-0479">Metal-binding</keyword>
<evidence type="ECO:0000256" key="7">
    <source>
        <dbReference type="HAMAP-Rule" id="MF_02003"/>
    </source>
</evidence>
<dbReference type="InterPro" id="IPR002300">
    <property type="entry name" value="aa-tRNA-synth_Ia"/>
</dbReference>
<feature type="short sequence motif" description="'KMSKS' region" evidence="7">
    <location>
        <begin position="601"/>
        <end position="605"/>
    </location>
</feature>
<dbReference type="Gene3D" id="1.10.730.10">
    <property type="entry name" value="Isoleucyl-tRNA Synthetase, Domain 1"/>
    <property type="match status" value="1"/>
</dbReference>
<comment type="catalytic activity">
    <reaction evidence="6 7">
        <text>tRNA(Ile) + L-isoleucine + ATP = L-isoleucyl-tRNA(Ile) + AMP + diphosphate</text>
        <dbReference type="Rhea" id="RHEA:11060"/>
        <dbReference type="Rhea" id="RHEA-COMP:9666"/>
        <dbReference type="Rhea" id="RHEA-COMP:9695"/>
        <dbReference type="ChEBI" id="CHEBI:30616"/>
        <dbReference type="ChEBI" id="CHEBI:33019"/>
        <dbReference type="ChEBI" id="CHEBI:58045"/>
        <dbReference type="ChEBI" id="CHEBI:78442"/>
        <dbReference type="ChEBI" id="CHEBI:78528"/>
        <dbReference type="ChEBI" id="CHEBI:456215"/>
        <dbReference type="EC" id="6.1.1.5"/>
    </reaction>
</comment>
<dbReference type="InterPro" id="IPR001412">
    <property type="entry name" value="aa-tRNA-synth_I_CS"/>
</dbReference>
<dbReference type="FunCoup" id="I3TEQ2">
    <property type="interactions" value="210"/>
</dbReference>
<protein>
    <recommendedName>
        <fullName evidence="7">Isoleucine--tRNA ligase</fullName>
        <ecNumber evidence="7">6.1.1.5</ecNumber>
    </recommendedName>
    <alternativeName>
        <fullName evidence="7">Isoleucyl-tRNA synthetase</fullName>
        <shortName evidence="7">IleRS</shortName>
    </alternativeName>
</protein>
<evidence type="ECO:0000256" key="2">
    <source>
        <dbReference type="ARBA" id="ARBA00022741"/>
    </source>
</evidence>
<dbReference type="RefSeq" id="WP_014737490.1">
    <property type="nucleotide sequence ID" value="NC_017954.1"/>
</dbReference>
<dbReference type="EMBL" id="CP003531">
    <property type="protein sequence ID" value="AFK51240.1"/>
    <property type="molecule type" value="Genomic_DNA"/>
</dbReference>
<dbReference type="CDD" id="cd07961">
    <property type="entry name" value="Anticodon_Ia_Ile_ABEc"/>
    <property type="match status" value="1"/>
</dbReference>
<keyword evidence="7" id="KW-0963">Cytoplasm</keyword>
<evidence type="ECO:0000256" key="1">
    <source>
        <dbReference type="ARBA" id="ARBA00022598"/>
    </source>
</evidence>
<dbReference type="GO" id="GO:0005524">
    <property type="term" value="F:ATP binding"/>
    <property type="evidence" value="ECO:0007669"/>
    <property type="project" value="UniProtKB-UniRule"/>
</dbReference>
<dbReference type="GO" id="GO:0006428">
    <property type="term" value="P:isoleucyl-tRNA aminoacylation"/>
    <property type="evidence" value="ECO:0007669"/>
    <property type="project" value="UniProtKB-UniRule"/>
</dbReference>
<dbReference type="GO" id="GO:0000049">
    <property type="term" value="F:tRNA binding"/>
    <property type="evidence" value="ECO:0007669"/>
    <property type="project" value="InterPro"/>
</dbReference>
<dbReference type="AlphaFoldDB" id="I3TEQ2"/>
<evidence type="ECO:0000259" key="9">
    <source>
        <dbReference type="Pfam" id="PF08264"/>
    </source>
</evidence>
<proteinExistence type="inferred from homology"/>
<dbReference type="KEGG" id="thg:TCELL_0816"/>
<dbReference type="Proteomes" id="UP000005270">
    <property type="component" value="Chromosome"/>
</dbReference>
<dbReference type="InterPro" id="IPR002301">
    <property type="entry name" value="Ile-tRNA-ligase"/>
</dbReference>
<dbReference type="InterPro" id="IPR014729">
    <property type="entry name" value="Rossmann-like_a/b/a_fold"/>
</dbReference>
<evidence type="ECO:0000313" key="10">
    <source>
        <dbReference type="EMBL" id="AFK51240.1"/>
    </source>
</evidence>
<dbReference type="EC" id="6.1.1.5" evidence="7"/>
<dbReference type="NCBIfam" id="TIGR00392">
    <property type="entry name" value="ileS"/>
    <property type="match status" value="1"/>
</dbReference>
<gene>
    <name evidence="7" type="primary">ileS</name>
    <name evidence="10" type="ordered locus">TCELL_0816</name>
</gene>
<evidence type="ECO:0000256" key="4">
    <source>
        <dbReference type="ARBA" id="ARBA00022917"/>
    </source>
</evidence>
<evidence type="ECO:0000256" key="5">
    <source>
        <dbReference type="ARBA" id="ARBA00023146"/>
    </source>
</evidence>
<name>I3TEQ2_THEC1</name>
<dbReference type="PANTHER" id="PTHR42780">
    <property type="entry name" value="SOLEUCYL-TRNA SYNTHETASE"/>
    <property type="match status" value="1"/>
</dbReference>
<evidence type="ECO:0000313" key="11">
    <source>
        <dbReference type="Proteomes" id="UP000005270"/>
    </source>
</evidence>
<comment type="cofactor">
    <cofactor evidence="7">
        <name>Zn(2+)</name>
        <dbReference type="ChEBI" id="CHEBI:29105"/>
    </cofactor>
</comment>
<comment type="subunit">
    <text evidence="7">Monomer.</text>
</comment>
<feature type="domain" description="Methionyl/Valyl/Leucyl/Isoleucyl-tRNA synthetase anticodon-binding" evidence="9">
    <location>
        <begin position="688"/>
        <end position="839"/>
    </location>
</feature>
<sequence>MGYYLPIPGKLTGQYDWRIVEDAVKSYWAEVEIYRKMREKAQRSPNVFVFIDGPPYPSGDVPHIGTLWNKTLKDVVLRFKRMRGFRVFDKPGYDCHGLPIEVKVEQRLGLRSKREIEEKIGVDKFVEECRRLALTNAASMTKWFEEIGVAMDWESPYYTLDNKYIESAWWLIKRAHESGLLDKDYRVVHWCPRCQTTLAEYEVEYHDLESPSIVVKMPVEGEPKTFLLVWTTTPWTLPANTFIMVNPKGTYVRVGVGDEVWILAKPRLGEVMELAGVEDYSIIEEFPGEKLVGLKYKHPLEDLVEAQKKLSKYHVVLPSEEYVSLYEGTGLVHAAPGHGFEDFEVAKKSGIDLVVSPVNDEGVFTEEAGKYKGMFVRDANRAIIEDLRERGYLVYEGSIIHKYPVCWRCKTPVVLRATKQWVIRVSRLKDRLVQEAKSVKWIPEWALQRMLHMLENVQDWVVSRQRYWGTPLPVWVCENGHYVVVGGVDDIRRLGGEVPPDLHRPWIDRVELKCPVCGRSMRRVEDVVDVWLDSGIAFYAARGRPLDLKGGEVVVDFIVEGHDQTRGWFFSLLRSGVIGFGVSPYKTVLVHGFALDEKGREMHKSLGNYVGADEAINRAGRDPLRLWLLSNTVWEDLRFSWKSIEEVASDLQVAWNVYLFASTYMNLDKFEPSRNGLEKFVGKLKFEDKWLLSRFTRTLIRITESLENYRIHEAVREWRRFVVEDLSHWYLRIVRPRIWVEEETEDKLAAYAVLYYVLKNMLVVAAPFIPFFAEYVYQKVFRPVEGLESIHLSDWPQPDHSLLDDSVEKEMEVVRTLADRVAAARMKAGIKLRQPVKSVIVYTDKKEVAEVVEKHSELLKKVFNSKAVEVKDAKSVEEIVVYTLRPVYKKLGPKFKELAGRVIEYVKGRESEVAHGLLTKGYFDLEIEGRTVRLEQGDFEVVVGYVEGYAVEVSELGTIAVDKRLTEREVAEGLARDVVRRIQVMRKMMNLELDEKIETYIVAPADKKSLLAWYQDYVKNETGSVKVELVDTIPELDGYTREWDIGGDVFVIMVRRVGR</sequence>
<dbReference type="HAMAP" id="MF_02003">
    <property type="entry name" value="Ile_tRNA_synth_type2"/>
    <property type="match status" value="1"/>
</dbReference>
<comment type="subcellular location">
    <subcellularLocation>
        <location evidence="7">Cytoplasm</location>
    </subcellularLocation>
</comment>
<comment type="function">
    <text evidence="7">Catalyzes the attachment of isoleucine to tRNA(Ile). As IleRS can inadvertently accommodate and process structurally similar amino acids such as valine, to avoid such errors it has two additional distinct tRNA(Ile)-dependent editing activities. One activity is designated as 'pretransfer' editing and involves the hydrolysis of activated Val-AMP. The other activity is designated 'posttransfer' editing and involves deacylation of mischarged Val-tRNA(Ile).</text>
</comment>
<comment type="domain">
    <text evidence="7">IleRS has two distinct active sites: one for aminoacylation and one for editing. The misactivated valine is translocated from the active site to the editing site, which sterically excludes the correctly activated isoleucine. The single editing site contains two valyl binding pockets, one specific for each substrate (Val-AMP or Val-tRNA(Ile)).</text>
</comment>
<keyword evidence="7" id="KW-0862">Zinc</keyword>
<dbReference type="PROSITE" id="PS00178">
    <property type="entry name" value="AA_TRNA_LIGASE_I"/>
    <property type="match status" value="1"/>
</dbReference>
<dbReference type="STRING" id="1184251.TCELL_0816"/>
<dbReference type="PANTHER" id="PTHR42780:SF1">
    <property type="entry name" value="ISOLEUCINE--TRNA LIGASE, CYTOPLASMIC"/>
    <property type="match status" value="1"/>
</dbReference>
<dbReference type="HOGENOM" id="CLU_001493_1_1_2"/>
<dbReference type="Pfam" id="PF19302">
    <property type="entry name" value="DUF5915"/>
    <property type="match status" value="1"/>
</dbReference>
<dbReference type="GO" id="GO:0008270">
    <property type="term" value="F:zinc ion binding"/>
    <property type="evidence" value="ECO:0007669"/>
    <property type="project" value="UniProtKB-UniRule"/>
</dbReference>
<dbReference type="GeneID" id="13013133"/>
<dbReference type="SUPFAM" id="SSF52374">
    <property type="entry name" value="Nucleotidylyl transferase"/>
    <property type="match status" value="1"/>
</dbReference>
<keyword evidence="1 7" id="KW-0436">Ligase</keyword>
<comment type="caution">
    <text evidence="7">Lacks conserved residue(s) required for the propagation of feature annotation.</text>
</comment>
<keyword evidence="5 7" id="KW-0030">Aminoacyl-tRNA synthetase</keyword>
<comment type="similarity">
    <text evidence="7">Belongs to the class-I aminoacyl-tRNA synthetase family. IleS type 2 subfamily.</text>
</comment>
<feature type="domain" description="Aminoacyl-tRNA synthetase class Ia" evidence="8">
    <location>
        <begin position="26"/>
        <end position="640"/>
    </location>
</feature>
<dbReference type="GO" id="GO:0002161">
    <property type="term" value="F:aminoacyl-tRNA deacylase activity"/>
    <property type="evidence" value="ECO:0007669"/>
    <property type="project" value="InterPro"/>
</dbReference>
<reference evidence="10 11" key="1">
    <citation type="journal article" date="2012" name="J. Bacteriol.">
        <title>Complete genome sequence of the hyperthermophilic cellulolytic Crenarchaeon 'Thermogladius cellulolyticus' 1633.</title>
        <authorList>
            <person name="Mardanov A.V."/>
            <person name="Kochetkova T.V."/>
            <person name="Beletsky A.V."/>
            <person name="Bonch-Osmolovskaya E.A."/>
            <person name="Ravin N.V."/>
            <person name="Skryabin K.G."/>
        </authorList>
    </citation>
    <scope>NUCLEOTIDE SEQUENCE [LARGE SCALE GENOMIC DNA]</scope>
    <source>
        <strain evidence="11">DSM 22663 / VKM B-2946 / 1633</strain>
    </source>
</reference>
<dbReference type="PRINTS" id="PR00984">
    <property type="entry name" value="TRNASYNTHILE"/>
</dbReference>
<evidence type="ECO:0000259" key="8">
    <source>
        <dbReference type="Pfam" id="PF00133"/>
    </source>
</evidence>
<dbReference type="SUPFAM" id="SSF47323">
    <property type="entry name" value="Anticodon-binding domain of a subclass of class I aminoacyl-tRNA synthetases"/>
    <property type="match status" value="2"/>
</dbReference>
<keyword evidence="4 7" id="KW-0648">Protein biosynthesis</keyword>
<evidence type="ECO:0000256" key="6">
    <source>
        <dbReference type="ARBA" id="ARBA00048359"/>
    </source>
</evidence>
<accession>I3TEQ2</accession>
<dbReference type="InterPro" id="IPR033709">
    <property type="entry name" value="Anticodon_Ile_ABEc"/>
</dbReference>
<dbReference type="Pfam" id="PF08264">
    <property type="entry name" value="Anticodon_1"/>
    <property type="match status" value="1"/>
</dbReference>
<dbReference type="GO" id="GO:0004822">
    <property type="term" value="F:isoleucine-tRNA ligase activity"/>
    <property type="evidence" value="ECO:0007669"/>
    <property type="project" value="UniProtKB-UniRule"/>
</dbReference>
<dbReference type="Pfam" id="PF00133">
    <property type="entry name" value="tRNA-synt_1"/>
    <property type="match status" value="1"/>
</dbReference>
<dbReference type="InterPro" id="IPR009080">
    <property type="entry name" value="tRNAsynth_Ia_anticodon-bd"/>
</dbReference>
<keyword evidence="3 7" id="KW-0067">ATP-binding</keyword>
<keyword evidence="2 7" id="KW-0547">Nucleotide-binding</keyword>
<feature type="binding site" evidence="7">
    <location>
        <position position="604"/>
    </location>
    <ligand>
        <name>ATP</name>
        <dbReference type="ChEBI" id="CHEBI:30616"/>
    </ligand>
</feature>
<dbReference type="InParanoid" id="I3TEQ2"/>
<dbReference type="GO" id="GO:0005737">
    <property type="term" value="C:cytoplasm"/>
    <property type="evidence" value="ECO:0007669"/>
    <property type="project" value="UniProtKB-SubCell"/>
</dbReference>
<dbReference type="InterPro" id="IPR009008">
    <property type="entry name" value="Val/Leu/Ile-tRNA-synth_edit"/>
</dbReference>
<dbReference type="Gene3D" id="3.40.50.620">
    <property type="entry name" value="HUPs"/>
    <property type="match status" value="2"/>
</dbReference>
<dbReference type="InterPro" id="IPR023586">
    <property type="entry name" value="Ile-tRNA-ligase_type2"/>
</dbReference>
<dbReference type="eggNOG" id="arCOG00807">
    <property type="taxonomic scope" value="Archaea"/>
</dbReference>
<keyword evidence="11" id="KW-1185">Reference proteome</keyword>
<dbReference type="InterPro" id="IPR013155">
    <property type="entry name" value="M/V/L/I-tRNA-synth_anticd-bd"/>
</dbReference>
<dbReference type="SUPFAM" id="SSF50677">
    <property type="entry name" value="ValRS/IleRS/LeuRS editing domain"/>
    <property type="match status" value="1"/>
</dbReference>
<evidence type="ECO:0000256" key="3">
    <source>
        <dbReference type="ARBA" id="ARBA00022840"/>
    </source>
</evidence>